<comment type="caution">
    <text evidence="1">The sequence shown here is derived from an EMBL/GenBank/DDBJ whole genome shotgun (WGS) entry which is preliminary data.</text>
</comment>
<reference evidence="1" key="2">
    <citation type="journal article" date="2022" name="New Phytol.">
        <title>Evolutionary transition to the ectomycorrhizal habit in the genomes of a hyperdiverse lineage of mushroom-forming fungi.</title>
        <authorList>
            <person name="Looney B."/>
            <person name="Miyauchi S."/>
            <person name="Morin E."/>
            <person name="Drula E."/>
            <person name="Courty P.E."/>
            <person name="Kohler A."/>
            <person name="Kuo A."/>
            <person name="LaButti K."/>
            <person name="Pangilinan J."/>
            <person name="Lipzen A."/>
            <person name="Riley R."/>
            <person name="Andreopoulos W."/>
            <person name="He G."/>
            <person name="Johnson J."/>
            <person name="Nolan M."/>
            <person name="Tritt A."/>
            <person name="Barry K.W."/>
            <person name="Grigoriev I.V."/>
            <person name="Nagy L.G."/>
            <person name="Hibbett D."/>
            <person name="Henrissat B."/>
            <person name="Matheny P.B."/>
            <person name="Labbe J."/>
            <person name="Martin F.M."/>
        </authorList>
    </citation>
    <scope>NUCLEOTIDE SEQUENCE</scope>
    <source>
        <strain evidence="1">FP105234-sp</strain>
    </source>
</reference>
<proteinExistence type="predicted"/>
<evidence type="ECO:0000313" key="1">
    <source>
        <dbReference type="EMBL" id="KAI0049130.1"/>
    </source>
</evidence>
<sequence>MDLNQKLLVYNNAAWDLKSQRLLAARTRLLTLFFHAVITMSTLAAPRSGTELKNSTENQQQFAADVAAAVSAATNIAQTFVTFGNTLKTFDDMNLQPNKFVPDWQNLQKLLVELVVPICTITYRANHSLVAFEQLLTTIQDPSVETAAKVAALHDILTKFEGVQRDSDSLSISLQQLSSDVANSTGNYTGFAKDRLSSDNAQITDYEGKIGSATAEVERMKTGEDAIAELQRQKQTLSDQVSAINTIQNTLNLAPTGDILNLTTHVALLTAVWEDVSDKSTKIVGWLNDGAGDSDIPEVLQIFVNEAETIYLTIGTELQKYSEQIQGLPGSS</sequence>
<dbReference type="EMBL" id="MU275877">
    <property type="protein sequence ID" value="KAI0049130.1"/>
    <property type="molecule type" value="Genomic_DNA"/>
</dbReference>
<name>A0ACB8RYH8_9AGAM</name>
<accession>A0ACB8RYH8</accession>
<protein>
    <submittedName>
        <fullName evidence="1">Uncharacterized protein</fullName>
    </submittedName>
</protein>
<keyword evidence="2" id="KW-1185">Reference proteome</keyword>
<evidence type="ECO:0000313" key="2">
    <source>
        <dbReference type="Proteomes" id="UP000814033"/>
    </source>
</evidence>
<organism evidence="1 2">
    <name type="scientific">Auriscalpium vulgare</name>
    <dbReference type="NCBI Taxonomy" id="40419"/>
    <lineage>
        <taxon>Eukaryota</taxon>
        <taxon>Fungi</taxon>
        <taxon>Dikarya</taxon>
        <taxon>Basidiomycota</taxon>
        <taxon>Agaricomycotina</taxon>
        <taxon>Agaricomycetes</taxon>
        <taxon>Russulales</taxon>
        <taxon>Auriscalpiaceae</taxon>
        <taxon>Auriscalpium</taxon>
    </lineage>
</organism>
<dbReference type="Proteomes" id="UP000814033">
    <property type="component" value="Unassembled WGS sequence"/>
</dbReference>
<gene>
    <name evidence="1" type="ORF">FA95DRAFT_1557244</name>
</gene>
<reference evidence="1" key="1">
    <citation type="submission" date="2021-02" db="EMBL/GenBank/DDBJ databases">
        <authorList>
            <consortium name="DOE Joint Genome Institute"/>
            <person name="Ahrendt S."/>
            <person name="Looney B.P."/>
            <person name="Miyauchi S."/>
            <person name="Morin E."/>
            <person name="Drula E."/>
            <person name="Courty P.E."/>
            <person name="Chicoki N."/>
            <person name="Fauchery L."/>
            <person name="Kohler A."/>
            <person name="Kuo A."/>
            <person name="Labutti K."/>
            <person name="Pangilinan J."/>
            <person name="Lipzen A."/>
            <person name="Riley R."/>
            <person name="Andreopoulos W."/>
            <person name="He G."/>
            <person name="Johnson J."/>
            <person name="Barry K.W."/>
            <person name="Grigoriev I.V."/>
            <person name="Nagy L."/>
            <person name="Hibbett D."/>
            <person name="Henrissat B."/>
            <person name="Matheny P.B."/>
            <person name="Labbe J."/>
            <person name="Martin F."/>
        </authorList>
    </citation>
    <scope>NUCLEOTIDE SEQUENCE</scope>
    <source>
        <strain evidence="1">FP105234-sp</strain>
    </source>
</reference>